<dbReference type="PANTHER" id="PTHR34883:SF17">
    <property type="entry name" value="CUPREDOXIN"/>
    <property type="match status" value="1"/>
</dbReference>
<evidence type="ECO:0008006" key="5">
    <source>
        <dbReference type="Google" id="ProtNLM"/>
    </source>
</evidence>
<name>A0A6A5V3Z2_9PLEO</name>
<dbReference type="InterPro" id="IPR008972">
    <property type="entry name" value="Cupredoxin"/>
</dbReference>
<evidence type="ECO:0000256" key="2">
    <source>
        <dbReference type="SAM" id="SignalP"/>
    </source>
</evidence>
<feature type="region of interest" description="Disordered" evidence="1">
    <location>
        <begin position="183"/>
        <end position="240"/>
    </location>
</feature>
<feature type="chain" id="PRO_5025568993" description="Cupredoxin" evidence="2">
    <location>
        <begin position="17"/>
        <end position="240"/>
    </location>
</feature>
<dbReference type="InterPro" id="IPR052953">
    <property type="entry name" value="Ser-rich/MCO-related"/>
</dbReference>
<dbReference type="Gene3D" id="2.60.40.420">
    <property type="entry name" value="Cupredoxins - blue copper proteins"/>
    <property type="match status" value="1"/>
</dbReference>
<keyword evidence="2" id="KW-0732">Signal</keyword>
<evidence type="ECO:0000256" key="1">
    <source>
        <dbReference type="SAM" id="MobiDB-lite"/>
    </source>
</evidence>
<evidence type="ECO:0000313" key="3">
    <source>
        <dbReference type="EMBL" id="KAF1968037.1"/>
    </source>
</evidence>
<keyword evidence="4" id="KW-1185">Reference proteome</keyword>
<dbReference type="PANTHER" id="PTHR34883">
    <property type="entry name" value="SERINE-RICH PROTEIN, PUTATIVE-RELATED-RELATED"/>
    <property type="match status" value="1"/>
</dbReference>
<dbReference type="SUPFAM" id="SSF49503">
    <property type="entry name" value="Cupredoxins"/>
    <property type="match status" value="1"/>
</dbReference>
<feature type="signal peptide" evidence="2">
    <location>
        <begin position="1"/>
        <end position="16"/>
    </location>
</feature>
<accession>A0A6A5V3Z2</accession>
<gene>
    <name evidence="3" type="ORF">BU23DRAFT_278544</name>
</gene>
<feature type="compositionally biased region" description="Low complexity" evidence="1">
    <location>
        <begin position="211"/>
        <end position="226"/>
    </location>
</feature>
<dbReference type="OrthoDB" id="5421909at2759"/>
<dbReference type="Proteomes" id="UP000800036">
    <property type="component" value="Unassembled WGS sequence"/>
</dbReference>
<feature type="compositionally biased region" description="Pro residues" evidence="1">
    <location>
        <begin position="195"/>
        <end position="210"/>
    </location>
</feature>
<protein>
    <recommendedName>
        <fullName evidence="5">Cupredoxin</fullName>
    </recommendedName>
</protein>
<evidence type="ECO:0000313" key="4">
    <source>
        <dbReference type="Proteomes" id="UP000800036"/>
    </source>
</evidence>
<reference evidence="3" key="1">
    <citation type="journal article" date="2020" name="Stud. Mycol.">
        <title>101 Dothideomycetes genomes: a test case for predicting lifestyles and emergence of pathogens.</title>
        <authorList>
            <person name="Haridas S."/>
            <person name="Albert R."/>
            <person name="Binder M."/>
            <person name="Bloem J."/>
            <person name="Labutti K."/>
            <person name="Salamov A."/>
            <person name="Andreopoulos B."/>
            <person name="Baker S."/>
            <person name="Barry K."/>
            <person name="Bills G."/>
            <person name="Bluhm B."/>
            <person name="Cannon C."/>
            <person name="Castanera R."/>
            <person name="Culley D."/>
            <person name="Daum C."/>
            <person name="Ezra D."/>
            <person name="Gonzalez J."/>
            <person name="Henrissat B."/>
            <person name="Kuo A."/>
            <person name="Liang C."/>
            <person name="Lipzen A."/>
            <person name="Lutzoni F."/>
            <person name="Magnuson J."/>
            <person name="Mondo S."/>
            <person name="Nolan M."/>
            <person name="Ohm R."/>
            <person name="Pangilinan J."/>
            <person name="Park H.-J."/>
            <person name="Ramirez L."/>
            <person name="Alfaro M."/>
            <person name="Sun H."/>
            <person name="Tritt A."/>
            <person name="Yoshinaga Y."/>
            <person name="Zwiers L.-H."/>
            <person name="Turgeon B."/>
            <person name="Goodwin S."/>
            <person name="Spatafora J."/>
            <person name="Crous P."/>
            <person name="Grigoriev I."/>
        </authorList>
    </citation>
    <scope>NUCLEOTIDE SEQUENCE</scope>
    <source>
        <strain evidence="3">CBS 107.79</strain>
    </source>
</reference>
<proteinExistence type="predicted"/>
<dbReference type="CDD" id="cd00920">
    <property type="entry name" value="Cupredoxin"/>
    <property type="match status" value="1"/>
</dbReference>
<sequence length="240" mass="23981">MKLIVGSLLLAASVSAIPAKPVMLGTSGLRANLKTRQAKVIPVVVGGPQDTFNPNSVTAAVGDIVQFQFSNGNHTATQSTLEAPCTPLNGGVNSGHIPFKDGQTDVGTFSMVVSSTDPMFMFCATGPHCQEGQVMMINPTGPQQVLDFVKAAQSTQKSVDGTAIAGGTTSQITLANAAFVPAPPKDPAAGGGAPPAVPPAAPPAADPAAPPAAEGNATAAANSTAATKGKSKRSPILLAY</sequence>
<dbReference type="AlphaFoldDB" id="A0A6A5V3Z2"/>
<organism evidence="3 4">
    <name type="scientific">Bimuria novae-zelandiae CBS 107.79</name>
    <dbReference type="NCBI Taxonomy" id="1447943"/>
    <lineage>
        <taxon>Eukaryota</taxon>
        <taxon>Fungi</taxon>
        <taxon>Dikarya</taxon>
        <taxon>Ascomycota</taxon>
        <taxon>Pezizomycotina</taxon>
        <taxon>Dothideomycetes</taxon>
        <taxon>Pleosporomycetidae</taxon>
        <taxon>Pleosporales</taxon>
        <taxon>Massarineae</taxon>
        <taxon>Didymosphaeriaceae</taxon>
        <taxon>Bimuria</taxon>
    </lineage>
</organism>
<dbReference type="EMBL" id="ML976725">
    <property type="protein sequence ID" value="KAF1968037.1"/>
    <property type="molecule type" value="Genomic_DNA"/>
</dbReference>